<reference evidence="1" key="1">
    <citation type="submission" date="2018-02" db="EMBL/GenBank/DDBJ databases">
        <title>Rhizophora mucronata_Transcriptome.</title>
        <authorList>
            <person name="Meera S.P."/>
            <person name="Sreeshan A."/>
            <person name="Augustine A."/>
        </authorList>
    </citation>
    <scope>NUCLEOTIDE SEQUENCE</scope>
    <source>
        <tissue evidence="1">Leaf</tissue>
    </source>
</reference>
<organism evidence="1">
    <name type="scientific">Rhizophora mucronata</name>
    <name type="common">Asiatic mangrove</name>
    <dbReference type="NCBI Taxonomy" id="61149"/>
    <lineage>
        <taxon>Eukaryota</taxon>
        <taxon>Viridiplantae</taxon>
        <taxon>Streptophyta</taxon>
        <taxon>Embryophyta</taxon>
        <taxon>Tracheophyta</taxon>
        <taxon>Spermatophyta</taxon>
        <taxon>Magnoliopsida</taxon>
        <taxon>eudicotyledons</taxon>
        <taxon>Gunneridae</taxon>
        <taxon>Pentapetalae</taxon>
        <taxon>rosids</taxon>
        <taxon>fabids</taxon>
        <taxon>Malpighiales</taxon>
        <taxon>Rhizophoraceae</taxon>
        <taxon>Rhizophora</taxon>
    </lineage>
</organism>
<accession>A0A2P2N8Q4</accession>
<sequence>MRTHPLALLRPRSCSLNS</sequence>
<dbReference type="EMBL" id="GGEC01058348">
    <property type="protein sequence ID" value="MBX38832.1"/>
    <property type="molecule type" value="Transcribed_RNA"/>
</dbReference>
<dbReference type="AlphaFoldDB" id="A0A2P2N8Q4"/>
<proteinExistence type="predicted"/>
<name>A0A2P2N8Q4_RHIMU</name>
<protein>
    <submittedName>
        <fullName evidence="1">Uncharacterized protein</fullName>
    </submittedName>
</protein>
<evidence type="ECO:0000313" key="1">
    <source>
        <dbReference type="EMBL" id="MBX38832.1"/>
    </source>
</evidence>